<dbReference type="RefSeq" id="WP_316410672.1">
    <property type="nucleotide sequence ID" value="NZ_AP027081.1"/>
</dbReference>
<dbReference type="Proteomes" id="UP001228113">
    <property type="component" value="Chromosome"/>
</dbReference>
<feature type="chain" id="PRO_5041222975" evidence="1">
    <location>
        <begin position="30"/>
        <end position="224"/>
    </location>
</feature>
<dbReference type="Gene3D" id="1.20.144.10">
    <property type="entry name" value="Phosphatidic acid phosphatase type 2/haloperoxidase"/>
    <property type="match status" value="1"/>
</dbReference>
<proteinExistence type="predicted"/>
<dbReference type="SUPFAM" id="SSF48317">
    <property type="entry name" value="Acid phosphatase/Vanadium-dependent haloperoxidase"/>
    <property type="match status" value="1"/>
</dbReference>
<accession>A0AA48GSA5</accession>
<reference evidence="3" key="1">
    <citation type="journal article" date="2023" name="Int. J. Syst. Evol. Microbiol.">
        <title>Mesoterricola silvestris gen. nov., sp. nov., Mesoterricola sediminis sp. nov., Geothrix oryzae sp. nov., Geothrix edaphica sp. nov., Geothrix rubra sp. nov., and Geothrix limicola sp. nov., six novel members of Acidobacteriota isolated from soils.</title>
        <authorList>
            <person name="Itoh H."/>
            <person name="Sugisawa Y."/>
            <person name="Mise K."/>
            <person name="Xu Z."/>
            <person name="Kuniyasu M."/>
            <person name="Ushijima N."/>
            <person name="Kawano K."/>
            <person name="Kobayashi E."/>
            <person name="Shiratori Y."/>
            <person name="Masuda Y."/>
            <person name="Senoo K."/>
        </authorList>
    </citation>
    <scope>NUCLEOTIDE SEQUENCE</scope>
    <source>
        <strain evidence="3">W786</strain>
    </source>
</reference>
<feature type="domain" description="Phosphatidic acid phosphatase type 2/haloperoxidase" evidence="2">
    <location>
        <begin position="99"/>
        <end position="207"/>
    </location>
</feature>
<dbReference type="AlphaFoldDB" id="A0AA48GSA5"/>
<dbReference type="InterPro" id="IPR036938">
    <property type="entry name" value="PAP2/HPO_sf"/>
</dbReference>
<gene>
    <name evidence="3" type="primary">apy</name>
    <name evidence="3" type="ORF">METESE_32990</name>
</gene>
<dbReference type="Pfam" id="PF01569">
    <property type="entry name" value="PAP2"/>
    <property type="match status" value="1"/>
</dbReference>
<feature type="signal peptide" evidence="1">
    <location>
        <begin position="1"/>
        <end position="29"/>
    </location>
</feature>
<name>A0AA48GSA5_9BACT</name>
<dbReference type="EMBL" id="AP027081">
    <property type="protein sequence ID" value="BDU78341.1"/>
    <property type="molecule type" value="Genomic_DNA"/>
</dbReference>
<organism evidence="3 4">
    <name type="scientific">Mesoterricola sediminis</name>
    <dbReference type="NCBI Taxonomy" id="2927980"/>
    <lineage>
        <taxon>Bacteria</taxon>
        <taxon>Pseudomonadati</taxon>
        <taxon>Acidobacteriota</taxon>
        <taxon>Holophagae</taxon>
        <taxon>Holophagales</taxon>
        <taxon>Holophagaceae</taxon>
        <taxon>Mesoterricola</taxon>
    </lineage>
</organism>
<evidence type="ECO:0000313" key="4">
    <source>
        <dbReference type="Proteomes" id="UP001228113"/>
    </source>
</evidence>
<protein>
    <submittedName>
        <fullName evidence="3">Acid phosphatase</fullName>
    </submittedName>
</protein>
<dbReference type="KEGG" id="msea:METESE_32990"/>
<evidence type="ECO:0000259" key="2">
    <source>
        <dbReference type="SMART" id="SM00014"/>
    </source>
</evidence>
<evidence type="ECO:0000313" key="3">
    <source>
        <dbReference type="EMBL" id="BDU78341.1"/>
    </source>
</evidence>
<dbReference type="SMART" id="SM00014">
    <property type="entry name" value="acidPPc"/>
    <property type="match status" value="1"/>
</dbReference>
<dbReference type="InterPro" id="IPR000326">
    <property type="entry name" value="PAP2/HPO"/>
</dbReference>
<sequence length="224" mass="24225">MTLRSLRFALALALAGPLVLSLPARPAVAAEPDWQALVGPYPAEDSEAAKAEAAILLWLQKTRTRADVARAASTEWLTPDAFADLYPRGAGPNARPRTAALLEAGRVVLRPAVALVKKHYHRQRPFVVLTQLTPTVAKENTGSYPSGHAALAGLYARILAELDPAHRDALLERGALIAHDRVLAGAHWPSDVEAGLKVGEAFAEHWLQENRKQVDAVIAAEWPR</sequence>
<keyword evidence="1" id="KW-0732">Signal</keyword>
<evidence type="ECO:0000256" key="1">
    <source>
        <dbReference type="SAM" id="SignalP"/>
    </source>
</evidence>
<keyword evidence="4" id="KW-1185">Reference proteome</keyword>